<keyword evidence="3" id="KW-1185">Reference proteome</keyword>
<evidence type="ECO:0000256" key="1">
    <source>
        <dbReference type="SAM" id="MobiDB-lite"/>
    </source>
</evidence>
<organism evidence="2 3">
    <name type="scientific">Hebeloma cylindrosporum</name>
    <dbReference type="NCBI Taxonomy" id="76867"/>
    <lineage>
        <taxon>Eukaryota</taxon>
        <taxon>Fungi</taxon>
        <taxon>Dikarya</taxon>
        <taxon>Basidiomycota</taxon>
        <taxon>Agaricomycotina</taxon>
        <taxon>Agaricomycetes</taxon>
        <taxon>Agaricomycetidae</taxon>
        <taxon>Agaricales</taxon>
        <taxon>Agaricineae</taxon>
        <taxon>Hymenogastraceae</taxon>
        <taxon>Hebeloma</taxon>
    </lineage>
</organism>
<dbReference type="AlphaFoldDB" id="A0A0C3CD45"/>
<feature type="compositionally biased region" description="Low complexity" evidence="1">
    <location>
        <begin position="99"/>
        <end position="110"/>
    </location>
</feature>
<dbReference type="HOGENOM" id="CLU_1468327_0_0_1"/>
<reference evidence="3" key="2">
    <citation type="submission" date="2015-01" db="EMBL/GenBank/DDBJ databases">
        <title>Evolutionary Origins and Diversification of the Mycorrhizal Mutualists.</title>
        <authorList>
            <consortium name="DOE Joint Genome Institute"/>
            <consortium name="Mycorrhizal Genomics Consortium"/>
            <person name="Kohler A."/>
            <person name="Kuo A."/>
            <person name="Nagy L.G."/>
            <person name="Floudas D."/>
            <person name="Copeland A."/>
            <person name="Barry K.W."/>
            <person name="Cichocki N."/>
            <person name="Veneault-Fourrey C."/>
            <person name="LaButti K."/>
            <person name="Lindquist E.A."/>
            <person name="Lipzen A."/>
            <person name="Lundell T."/>
            <person name="Morin E."/>
            <person name="Murat C."/>
            <person name="Riley R."/>
            <person name="Ohm R."/>
            <person name="Sun H."/>
            <person name="Tunlid A."/>
            <person name="Henrissat B."/>
            <person name="Grigoriev I.V."/>
            <person name="Hibbett D.S."/>
            <person name="Martin F."/>
        </authorList>
    </citation>
    <scope>NUCLEOTIDE SEQUENCE [LARGE SCALE GENOMIC DNA]</scope>
    <source>
        <strain evidence="3">h7</strain>
    </source>
</reference>
<name>A0A0C3CD45_HEBCY</name>
<gene>
    <name evidence="2" type="ORF">M413DRAFT_11081</name>
</gene>
<feature type="compositionally biased region" description="Polar residues" evidence="1">
    <location>
        <begin position="126"/>
        <end position="152"/>
    </location>
</feature>
<protein>
    <submittedName>
        <fullName evidence="2">Uncharacterized protein</fullName>
    </submittedName>
</protein>
<reference evidence="2 3" key="1">
    <citation type="submission" date="2014-04" db="EMBL/GenBank/DDBJ databases">
        <authorList>
            <consortium name="DOE Joint Genome Institute"/>
            <person name="Kuo A."/>
            <person name="Gay G."/>
            <person name="Dore J."/>
            <person name="Kohler A."/>
            <person name="Nagy L.G."/>
            <person name="Floudas D."/>
            <person name="Copeland A."/>
            <person name="Barry K.W."/>
            <person name="Cichocki N."/>
            <person name="Veneault-Fourrey C."/>
            <person name="LaButti K."/>
            <person name="Lindquist E.A."/>
            <person name="Lipzen A."/>
            <person name="Lundell T."/>
            <person name="Morin E."/>
            <person name="Murat C."/>
            <person name="Sun H."/>
            <person name="Tunlid A."/>
            <person name="Henrissat B."/>
            <person name="Grigoriev I.V."/>
            <person name="Hibbett D.S."/>
            <person name="Martin F."/>
            <person name="Nordberg H.P."/>
            <person name="Cantor M.N."/>
            <person name="Hua S.X."/>
        </authorList>
    </citation>
    <scope>NUCLEOTIDE SEQUENCE [LARGE SCALE GENOMIC DNA]</scope>
    <source>
        <strain evidence="3">h7</strain>
    </source>
</reference>
<dbReference type="Proteomes" id="UP000053424">
    <property type="component" value="Unassembled WGS sequence"/>
</dbReference>
<evidence type="ECO:0000313" key="3">
    <source>
        <dbReference type="Proteomes" id="UP000053424"/>
    </source>
</evidence>
<evidence type="ECO:0000313" key="2">
    <source>
        <dbReference type="EMBL" id="KIM41541.1"/>
    </source>
</evidence>
<proteinExistence type="predicted"/>
<sequence length="184" mass="20646">MWCILRRPLREGKERGGNIWLELLRRIPHWPHRTTRGDELSNPGLCICSDNSKHEIMGIHYLQVLMSPKRKADPSIICSRAEVRELGSGSAGVIPTRLSSIPTATPAPSSWRVDGPRMAVPAPGTSAYTSSLKTSPPQGNKPINSSMPTAKTATKRRTGDQPRRKRRMERKNINTRKDKSNEFR</sequence>
<feature type="compositionally biased region" description="Basic and acidic residues" evidence="1">
    <location>
        <begin position="170"/>
        <end position="184"/>
    </location>
</feature>
<dbReference type="EMBL" id="KN831780">
    <property type="protein sequence ID" value="KIM41541.1"/>
    <property type="molecule type" value="Genomic_DNA"/>
</dbReference>
<feature type="region of interest" description="Disordered" evidence="1">
    <location>
        <begin position="97"/>
        <end position="184"/>
    </location>
</feature>
<accession>A0A0C3CD45</accession>